<protein>
    <submittedName>
        <fullName evidence="1">Uncharacterized protein</fullName>
    </submittedName>
</protein>
<name>A0ABY5AQY6_9CYAN</name>
<accession>A0ABY5AQY6</accession>
<dbReference type="Proteomes" id="UP001056708">
    <property type="component" value="Chromosome"/>
</dbReference>
<evidence type="ECO:0000313" key="1">
    <source>
        <dbReference type="EMBL" id="USR91634.1"/>
    </source>
</evidence>
<evidence type="ECO:0000313" key="2">
    <source>
        <dbReference type="Proteomes" id="UP001056708"/>
    </source>
</evidence>
<proteinExistence type="predicted"/>
<keyword evidence="2" id="KW-1185">Reference proteome</keyword>
<organism evidence="1 2">
    <name type="scientific">Phormidium yuhuli AB48</name>
    <dbReference type="NCBI Taxonomy" id="2940671"/>
    <lineage>
        <taxon>Bacteria</taxon>
        <taxon>Bacillati</taxon>
        <taxon>Cyanobacteriota</taxon>
        <taxon>Cyanophyceae</taxon>
        <taxon>Oscillatoriophycideae</taxon>
        <taxon>Oscillatoriales</taxon>
        <taxon>Oscillatoriaceae</taxon>
        <taxon>Phormidium</taxon>
        <taxon>Phormidium yuhuli</taxon>
    </lineage>
</organism>
<dbReference type="RefSeq" id="WP_252663654.1">
    <property type="nucleotide sequence ID" value="NZ_CP098611.1"/>
</dbReference>
<dbReference type="EMBL" id="CP098611">
    <property type="protein sequence ID" value="USR91634.1"/>
    <property type="molecule type" value="Genomic_DNA"/>
</dbReference>
<reference evidence="1" key="1">
    <citation type="submission" date="2022-06" db="EMBL/GenBank/DDBJ databases">
        <title>Genome sequence of Phormidium yuhuli AB48 isolated from an industrial photobioreactor environment.</title>
        <authorList>
            <person name="Qiu Y."/>
            <person name="Noonan A.J.C."/>
            <person name="Dofher K."/>
            <person name="Koch M."/>
            <person name="Kieft B."/>
            <person name="Lin X."/>
            <person name="Ziels R.M."/>
            <person name="Hallam S.J."/>
        </authorList>
    </citation>
    <scope>NUCLEOTIDE SEQUENCE</scope>
    <source>
        <strain evidence="1">AB48</strain>
    </source>
</reference>
<sequence>MLAIPITSVIVASPEAIGPGRSRFMGLEPEGDRPCVIPLWVQDAGRLAQLLQNDNLL</sequence>
<gene>
    <name evidence="1" type="ORF">NEA10_02590</name>
</gene>